<feature type="compositionally biased region" description="Acidic residues" evidence="1">
    <location>
        <begin position="185"/>
        <end position="194"/>
    </location>
</feature>
<feature type="region of interest" description="Disordered" evidence="1">
    <location>
        <begin position="180"/>
        <end position="201"/>
    </location>
</feature>
<evidence type="ECO:0000313" key="3">
    <source>
        <dbReference type="EMBL" id="KAK1933094.1"/>
    </source>
</evidence>
<organism evidence="3 4">
    <name type="scientific">Babesia divergens</name>
    <dbReference type="NCBI Taxonomy" id="32595"/>
    <lineage>
        <taxon>Eukaryota</taxon>
        <taxon>Sar</taxon>
        <taxon>Alveolata</taxon>
        <taxon>Apicomplexa</taxon>
        <taxon>Aconoidasida</taxon>
        <taxon>Piroplasmida</taxon>
        <taxon>Babesiidae</taxon>
        <taxon>Babesia</taxon>
    </lineage>
</organism>
<dbReference type="Proteomes" id="UP001195914">
    <property type="component" value="Unassembled WGS sequence"/>
</dbReference>
<feature type="transmembrane region" description="Helical" evidence="2">
    <location>
        <begin position="133"/>
        <end position="150"/>
    </location>
</feature>
<evidence type="ECO:0000256" key="2">
    <source>
        <dbReference type="SAM" id="Phobius"/>
    </source>
</evidence>
<reference evidence="3" key="2">
    <citation type="submission" date="2021-05" db="EMBL/GenBank/DDBJ databases">
        <authorList>
            <person name="Pain A."/>
        </authorList>
    </citation>
    <scope>NUCLEOTIDE SEQUENCE</scope>
    <source>
        <strain evidence="3">1802A</strain>
    </source>
</reference>
<reference evidence="3" key="1">
    <citation type="journal article" date="2014" name="Nucleic Acids Res.">
        <title>The evolutionary dynamics of variant antigen genes in Babesia reveal a history of genomic innovation underlying host-parasite interaction.</title>
        <authorList>
            <person name="Jackson A.P."/>
            <person name="Otto T.D."/>
            <person name="Darby A."/>
            <person name="Ramaprasad A."/>
            <person name="Xia D."/>
            <person name="Echaide I.E."/>
            <person name="Farber M."/>
            <person name="Gahlot S."/>
            <person name="Gamble J."/>
            <person name="Gupta D."/>
            <person name="Gupta Y."/>
            <person name="Jackson L."/>
            <person name="Malandrin L."/>
            <person name="Malas T.B."/>
            <person name="Moussa E."/>
            <person name="Nair M."/>
            <person name="Reid A.J."/>
            <person name="Sanders M."/>
            <person name="Sharma J."/>
            <person name="Tracey A."/>
            <person name="Quail M.A."/>
            <person name="Weir W."/>
            <person name="Wastling J.M."/>
            <person name="Hall N."/>
            <person name="Willadsen P."/>
            <person name="Lingelbach K."/>
            <person name="Shiels B."/>
            <person name="Tait A."/>
            <person name="Berriman M."/>
            <person name="Allred D.R."/>
            <person name="Pain A."/>
        </authorList>
    </citation>
    <scope>NUCLEOTIDE SEQUENCE</scope>
    <source>
        <strain evidence="3">1802A</strain>
    </source>
</reference>
<evidence type="ECO:0000256" key="1">
    <source>
        <dbReference type="SAM" id="MobiDB-lite"/>
    </source>
</evidence>
<proteinExistence type="predicted"/>
<keyword evidence="2" id="KW-0812">Transmembrane</keyword>
<keyword evidence="2" id="KW-0472">Membrane</keyword>
<accession>A0AAD9G733</accession>
<dbReference type="EMBL" id="JAHBMH010000073">
    <property type="protein sequence ID" value="KAK1933094.1"/>
    <property type="molecule type" value="Genomic_DNA"/>
</dbReference>
<keyword evidence="4" id="KW-1185">Reference proteome</keyword>
<name>A0AAD9G733_BABDI</name>
<sequence>MIFVGTIKALNGILKGGAIRASRLIFNPWNKFFSENTGTLKLHEKGKKLSKGLGRISGNTKGKFSETGQRVKTGITKNFDGIVERKALDGSGGKILLSETHGGNTGEAEGIILGLGLGGGSEETLKRMGAGNAFGLGIIMVGGGFAGFGINTLSTSIQATMFVVDILIFVVQEQRYVLEPSQSQELEEEEEDTGPEGKEHF</sequence>
<dbReference type="AlphaFoldDB" id="A0AAD9G733"/>
<keyword evidence="2" id="KW-1133">Transmembrane helix</keyword>
<protein>
    <submittedName>
        <fullName evidence="3">Uncharacterized protein</fullName>
    </submittedName>
</protein>
<comment type="caution">
    <text evidence="3">The sequence shown here is derived from an EMBL/GenBank/DDBJ whole genome shotgun (WGS) entry which is preliminary data.</text>
</comment>
<evidence type="ECO:0000313" key="4">
    <source>
        <dbReference type="Proteomes" id="UP001195914"/>
    </source>
</evidence>
<gene>
    <name evidence="3" type="ORF">X943_002140</name>
</gene>